<feature type="region of interest" description="Disordered" evidence="1">
    <location>
        <begin position="186"/>
        <end position="209"/>
    </location>
</feature>
<proteinExistence type="predicted"/>
<evidence type="ECO:0000313" key="2">
    <source>
        <dbReference type="EMBL" id="MBC2959668.1"/>
    </source>
</evidence>
<gene>
    <name evidence="2" type="ORF">H7344_05095</name>
</gene>
<evidence type="ECO:0000313" key="3">
    <source>
        <dbReference type="Proteomes" id="UP000604001"/>
    </source>
</evidence>
<protein>
    <submittedName>
        <fullName evidence="2">Uncharacterized protein</fullName>
    </submittedName>
</protein>
<dbReference type="Proteomes" id="UP000604001">
    <property type="component" value="Unassembled WGS sequence"/>
</dbReference>
<dbReference type="RefSeq" id="WP_186344912.1">
    <property type="nucleotide sequence ID" value="NZ_BMMR01000002.1"/>
</dbReference>
<organism evidence="2 3">
    <name type="scientific">Nocardioides deserti</name>
    <dbReference type="NCBI Taxonomy" id="1588644"/>
    <lineage>
        <taxon>Bacteria</taxon>
        <taxon>Bacillati</taxon>
        <taxon>Actinomycetota</taxon>
        <taxon>Actinomycetes</taxon>
        <taxon>Propionibacteriales</taxon>
        <taxon>Nocardioidaceae</taxon>
        <taxon>Nocardioides</taxon>
    </lineage>
</organism>
<evidence type="ECO:0000256" key="1">
    <source>
        <dbReference type="SAM" id="MobiDB-lite"/>
    </source>
</evidence>
<dbReference type="EMBL" id="JACMYC010000002">
    <property type="protein sequence ID" value="MBC2959668.1"/>
    <property type="molecule type" value="Genomic_DNA"/>
</dbReference>
<sequence length="320" mass="32886">MSWRSAPWVRRARVAAAGAVVVTAAVVVPLAPRWVQASRPGPDLSAPEVVEVSTECRSRAEGELDHPDFLLGDAAWARFCVVGASYPLKIGSALVPDAVLAEGAASLVRGWQRTDGQGGPCRPTPSATKFAVQVGFDDGTVAEVFGETSECPAYTRPGSAVRVVAGGRVFRDLMTALALEAGADDAPRTVEPDCPASPPDLPAGITRRPTTDLVGTGVAAAVVCRYDGPDVAPVAMPLRPSDAERVRVLALGAFDPTPPRCTPDPGATAYLARLVGRDGTTYDVGLAGAECDAVHLDDQRIGVSPALATALGGLTDGAGS</sequence>
<accession>A0ABR6U5L4</accession>
<reference evidence="2 3" key="1">
    <citation type="submission" date="2020-08" db="EMBL/GenBank/DDBJ databases">
        <title>novel species in genus Nocardioides.</title>
        <authorList>
            <person name="Zhang G."/>
        </authorList>
    </citation>
    <scope>NUCLEOTIDE SEQUENCE [LARGE SCALE GENOMIC DNA]</scope>
    <source>
        <strain evidence="2 3">SC8A-24</strain>
    </source>
</reference>
<keyword evidence="3" id="KW-1185">Reference proteome</keyword>
<name>A0ABR6U5L4_9ACTN</name>
<comment type="caution">
    <text evidence="2">The sequence shown here is derived from an EMBL/GenBank/DDBJ whole genome shotgun (WGS) entry which is preliminary data.</text>
</comment>